<feature type="region of interest" description="Disordered" evidence="1">
    <location>
        <begin position="168"/>
        <end position="187"/>
    </location>
</feature>
<dbReference type="PANTHER" id="PTHR47501">
    <property type="entry name" value="TRANSPOSASE-RELATED"/>
    <property type="match status" value="1"/>
</dbReference>
<dbReference type="VEuPathDB" id="FungiDB:PSTT_15299"/>
<sequence>MNNQTAPATNNASKSVDGYATDQSQTGPRRSSRVPTPSKSGSHVNTPADSRQSLGNRPNVPRKQQRRGSGSSAGSTHVAPSSQVSVQNTSKRAPLNTQNRSPLRPYTVHKRTIFKPSLLKKTPKGNNRPPSSARPQSSIAPTSDAGALPESTEDYDFDQDSDIEIKEIESQSRDKANTQDDDDNFSFVEDYFEPPTWKAGDAPGTLLNYKCKWCRVPYRIHGSSRANLKTHRDGSGQTSKNNKGCKQRAKAKTAGHRLPETVAERTAREAEAEGAKNQPKIDGFLTTKRFDNRVLNQLIVIWQVRQALPWNRIEDPYLGAAFAYCNKESRLFSRQWSADEARQLYVVLRRHVFAELNNLDTSFTLIHDVWTTKGNRFAFIGAAATFINSDWQFVISIFIQPSVRDDSGSNNNTMASKMYDIFELAGASNWDPSTMHIRCVCHKFALIVNAGLAALSLKTLPPGKTKESVLGFFPALGKMVEEPEEDEDDNSNNNGADVIIVNQPDDIENVEEASESDYGNADDEDSYYETDSEGENSAGDLDQHNTAKSKSQNSENDQTQPGKSKPIKSLELRDLTINLDFVIKKITRSAAQRGPFQKTAENMGINVSPLIAGYGIQWNIKYESHKRAILARDVIDKILKEDQESIEKSRRKSRHKNNSANDTQTSMYGNISFSPRNWEDIEELNAELEVFVKLTQQMKGNHSSGAHVIPKYLELKEELEDKKHAAVESDALYPMCDSSSSLLPTQSLHSCFWSSSDEYDRCNSLITQEFARFKDKITTQAAGLGKSTPEAKQKETTGADSKGLMARLALLNKKKPSAQEHELQSFLTADLAFKADDIKDPDFPLKLWKIHSNL</sequence>
<evidence type="ECO:0008006" key="4">
    <source>
        <dbReference type="Google" id="ProtNLM"/>
    </source>
</evidence>
<comment type="caution">
    <text evidence="2">The sequence shown here is derived from an EMBL/GenBank/DDBJ whole genome shotgun (WGS) entry which is preliminary data.</text>
</comment>
<feature type="compositionally biased region" description="Basic and acidic residues" evidence="1">
    <location>
        <begin position="168"/>
        <end position="178"/>
    </location>
</feature>
<dbReference type="AlphaFoldDB" id="A0A2S4WEX0"/>
<reference evidence="3" key="3">
    <citation type="journal article" date="2018" name="Mol. Plant Microbe Interact.">
        <title>Genome sequence resources for the wheat stripe rust pathogen (Puccinia striiformis f. sp. tritici) and the barley stripe rust pathogen (Puccinia striiformis f. sp. hordei).</title>
        <authorList>
            <person name="Xia C."/>
            <person name="Wang M."/>
            <person name="Yin C."/>
            <person name="Cornejo O.E."/>
            <person name="Hulbert S.H."/>
            <person name="Chen X."/>
        </authorList>
    </citation>
    <scope>NUCLEOTIDE SEQUENCE [LARGE SCALE GENOMIC DNA]</scope>
    <source>
        <strain evidence="3">93TX-2</strain>
    </source>
</reference>
<feature type="compositionally biased region" description="Basic residues" evidence="1">
    <location>
        <begin position="243"/>
        <end position="255"/>
    </location>
</feature>
<evidence type="ECO:0000313" key="2">
    <source>
        <dbReference type="EMBL" id="POW20293.1"/>
    </source>
</evidence>
<protein>
    <recommendedName>
        <fullName evidence="4">BED-type domain-containing protein</fullName>
    </recommendedName>
</protein>
<feature type="compositionally biased region" description="Polar residues" evidence="1">
    <location>
        <begin position="544"/>
        <end position="562"/>
    </location>
</feature>
<organism evidence="2 3">
    <name type="scientific">Puccinia striiformis</name>
    <dbReference type="NCBI Taxonomy" id="27350"/>
    <lineage>
        <taxon>Eukaryota</taxon>
        <taxon>Fungi</taxon>
        <taxon>Dikarya</taxon>
        <taxon>Basidiomycota</taxon>
        <taxon>Pucciniomycotina</taxon>
        <taxon>Pucciniomycetes</taxon>
        <taxon>Pucciniales</taxon>
        <taxon>Pucciniaceae</taxon>
        <taxon>Puccinia</taxon>
    </lineage>
</organism>
<feature type="region of interest" description="Disordered" evidence="1">
    <location>
        <begin position="644"/>
        <end position="670"/>
    </location>
</feature>
<keyword evidence="3" id="KW-1185">Reference proteome</keyword>
<reference evidence="2 3" key="1">
    <citation type="submission" date="2017-12" db="EMBL/GenBank/DDBJ databases">
        <title>Gene loss provides genomic basis for host adaptation in cereal stripe rust fungi.</title>
        <authorList>
            <person name="Xia C."/>
        </authorList>
    </citation>
    <scope>NUCLEOTIDE SEQUENCE [LARGE SCALE GENOMIC DNA]</scope>
    <source>
        <strain evidence="2 3">93TX-2</strain>
    </source>
</reference>
<feature type="compositionally biased region" description="Polar residues" evidence="1">
    <location>
        <begin position="78"/>
        <end position="101"/>
    </location>
</feature>
<feature type="compositionally biased region" description="Polar residues" evidence="1">
    <location>
        <begin position="658"/>
        <end position="670"/>
    </location>
</feature>
<evidence type="ECO:0000256" key="1">
    <source>
        <dbReference type="SAM" id="MobiDB-lite"/>
    </source>
</evidence>
<feature type="compositionally biased region" description="Acidic residues" evidence="1">
    <location>
        <begin position="511"/>
        <end position="534"/>
    </location>
</feature>
<feature type="compositionally biased region" description="Acidic residues" evidence="1">
    <location>
        <begin position="151"/>
        <end position="160"/>
    </location>
</feature>
<feature type="region of interest" description="Disordered" evidence="1">
    <location>
        <begin position="1"/>
        <end position="160"/>
    </location>
</feature>
<dbReference type="OrthoDB" id="3264316at2759"/>
<evidence type="ECO:0000313" key="3">
    <source>
        <dbReference type="Proteomes" id="UP000238274"/>
    </source>
</evidence>
<proteinExistence type="predicted"/>
<feature type="compositionally biased region" description="Polar residues" evidence="1">
    <location>
        <begin position="21"/>
        <end position="56"/>
    </location>
</feature>
<accession>A0A2S4WEX0</accession>
<dbReference type="InterPro" id="IPR012337">
    <property type="entry name" value="RNaseH-like_sf"/>
</dbReference>
<dbReference type="PANTHER" id="PTHR47501:SF5">
    <property type="entry name" value="HAT C-TERMINAL DIMERISATION DOMAIN-CONTAINING PROTEIN"/>
    <property type="match status" value="1"/>
</dbReference>
<feature type="region of interest" description="Disordered" evidence="1">
    <location>
        <begin position="511"/>
        <end position="569"/>
    </location>
</feature>
<feature type="compositionally biased region" description="Polar residues" evidence="1">
    <location>
        <begin position="1"/>
        <end position="14"/>
    </location>
</feature>
<dbReference type="VEuPathDB" id="FungiDB:PSHT_03662"/>
<dbReference type="Proteomes" id="UP000238274">
    <property type="component" value="Unassembled WGS sequence"/>
</dbReference>
<dbReference type="SUPFAM" id="SSF53098">
    <property type="entry name" value="Ribonuclease H-like"/>
    <property type="match status" value="1"/>
</dbReference>
<name>A0A2S4WEX0_9BASI</name>
<dbReference type="EMBL" id="PKSM01000035">
    <property type="protein sequence ID" value="POW20293.1"/>
    <property type="molecule type" value="Genomic_DNA"/>
</dbReference>
<gene>
    <name evidence="2" type="ORF">PSHT_03662</name>
</gene>
<reference evidence="3" key="2">
    <citation type="journal article" date="2018" name="BMC Genomics">
        <title>Genomic insights into host adaptation between the wheat stripe rust pathogen (Puccinia striiformis f. sp. tritici) and the barley stripe rust pathogen (Puccinia striiformis f. sp. hordei).</title>
        <authorList>
            <person name="Xia C."/>
            <person name="Wang M."/>
            <person name="Yin C."/>
            <person name="Cornejo O.E."/>
            <person name="Hulbert S.H."/>
            <person name="Chen X."/>
        </authorList>
    </citation>
    <scope>NUCLEOTIDE SEQUENCE [LARGE SCALE GENOMIC DNA]</scope>
    <source>
        <strain evidence="3">93TX-2</strain>
    </source>
</reference>
<feature type="compositionally biased region" description="Polar residues" evidence="1">
    <location>
        <begin position="124"/>
        <end position="141"/>
    </location>
</feature>
<feature type="region of interest" description="Disordered" evidence="1">
    <location>
        <begin position="226"/>
        <end position="259"/>
    </location>
</feature>